<accession>A0ABS8S0K5</accession>
<dbReference type="Proteomes" id="UP000823775">
    <property type="component" value="Unassembled WGS sequence"/>
</dbReference>
<keyword evidence="3" id="KW-1185">Reference proteome</keyword>
<organism evidence="2 3">
    <name type="scientific">Datura stramonium</name>
    <name type="common">Jimsonweed</name>
    <name type="synonym">Common thornapple</name>
    <dbReference type="NCBI Taxonomy" id="4076"/>
    <lineage>
        <taxon>Eukaryota</taxon>
        <taxon>Viridiplantae</taxon>
        <taxon>Streptophyta</taxon>
        <taxon>Embryophyta</taxon>
        <taxon>Tracheophyta</taxon>
        <taxon>Spermatophyta</taxon>
        <taxon>Magnoliopsida</taxon>
        <taxon>eudicotyledons</taxon>
        <taxon>Gunneridae</taxon>
        <taxon>Pentapetalae</taxon>
        <taxon>asterids</taxon>
        <taxon>lamiids</taxon>
        <taxon>Solanales</taxon>
        <taxon>Solanaceae</taxon>
        <taxon>Solanoideae</taxon>
        <taxon>Datureae</taxon>
        <taxon>Datura</taxon>
    </lineage>
</organism>
<reference evidence="2 3" key="1">
    <citation type="journal article" date="2021" name="BMC Genomics">
        <title>Datura genome reveals duplications of psychoactive alkaloid biosynthetic genes and high mutation rate following tissue culture.</title>
        <authorList>
            <person name="Rajewski A."/>
            <person name="Carter-House D."/>
            <person name="Stajich J."/>
            <person name="Litt A."/>
        </authorList>
    </citation>
    <scope>NUCLEOTIDE SEQUENCE [LARGE SCALE GENOMIC DNA]</scope>
    <source>
        <strain evidence="2">AR-01</strain>
    </source>
</reference>
<name>A0ABS8S0K5_DATST</name>
<evidence type="ECO:0000256" key="1">
    <source>
        <dbReference type="SAM" id="Phobius"/>
    </source>
</evidence>
<evidence type="ECO:0000313" key="3">
    <source>
        <dbReference type="Proteomes" id="UP000823775"/>
    </source>
</evidence>
<feature type="transmembrane region" description="Helical" evidence="1">
    <location>
        <begin position="21"/>
        <end position="39"/>
    </location>
</feature>
<keyword evidence="1" id="KW-0472">Membrane</keyword>
<protein>
    <submittedName>
        <fullName evidence="2">Uncharacterized protein</fullName>
    </submittedName>
</protein>
<comment type="caution">
    <text evidence="2">The sequence shown here is derived from an EMBL/GenBank/DDBJ whole genome shotgun (WGS) entry which is preliminary data.</text>
</comment>
<proteinExistence type="predicted"/>
<keyword evidence="1" id="KW-0812">Transmembrane</keyword>
<dbReference type="EMBL" id="JACEIK010000217">
    <property type="protein sequence ID" value="MCD7452610.1"/>
    <property type="molecule type" value="Genomic_DNA"/>
</dbReference>
<keyword evidence="1" id="KW-1133">Transmembrane helix</keyword>
<evidence type="ECO:0000313" key="2">
    <source>
        <dbReference type="EMBL" id="MCD7452610.1"/>
    </source>
</evidence>
<gene>
    <name evidence="2" type="ORF">HAX54_017589</name>
</gene>
<sequence length="181" mass="19995">MSKEKELRMFIGVVWNCAAELKLVVTVLLSLCSLITLLIPSSLLSSPFRSGQLGGYDTFAVMGLASKPLHVYGKPSYIYWRRLVHATTNGGGDTNFNTTDTFVALTEAEQDFVNLPPHLKLQLKYDFLLLRVVSVRELEPAESKRVAGISREAVRGEVSFCNSRCWRCTRGGYGGAQAMDG</sequence>